<evidence type="ECO:0000313" key="2">
    <source>
        <dbReference type="Proteomes" id="UP000635606"/>
    </source>
</evidence>
<dbReference type="AlphaFoldDB" id="A0A8J4A1G7"/>
<evidence type="ECO:0000313" key="1">
    <source>
        <dbReference type="EMBL" id="GIJ72847.1"/>
    </source>
</evidence>
<protein>
    <submittedName>
        <fullName evidence="1">Uncharacterized protein</fullName>
    </submittedName>
</protein>
<proteinExistence type="predicted"/>
<name>A0A8J4A1G7_9ACTN</name>
<dbReference type="EMBL" id="BOPH01000105">
    <property type="protein sequence ID" value="GIJ72847.1"/>
    <property type="molecule type" value="Genomic_DNA"/>
</dbReference>
<organism evidence="1 2">
    <name type="scientific">Virgisporangium ochraceum</name>
    <dbReference type="NCBI Taxonomy" id="65505"/>
    <lineage>
        <taxon>Bacteria</taxon>
        <taxon>Bacillati</taxon>
        <taxon>Actinomycetota</taxon>
        <taxon>Actinomycetes</taxon>
        <taxon>Micromonosporales</taxon>
        <taxon>Micromonosporaceae</taxon>
        <taxon>Virgisporangium</taxon>
    </lineage>
</organism>
<dbReference type="RefSeq" id="WP_203932678.1">
    <property type="nucleotide sequence ID" value="NZ_BOPH01000105.1"/>
</dbReference>
<accession>A0A8J4A1G7</accession>
<sequence length="59" mass="6368">MMIADGQRLRSEYAFVAADPVTGLPNTVLSAYTDGEEQTIHCSQQLWNLAAAVLTKIGT</sequence>
<comment type="caution">
    <text evidence="1">The sequence shown here is derived from an EMBL/GenBank/DDBJ whole genome shotgun (WGS) entry which is preliminary data.</text>
</comment>
<gene>
    <name evidence="1" type="ORF">Voc01_077640</name>
</gene>
<keyword evidence="2" id="KW-1185">Reference proteome</keyword>
<reference evidence="1" key="1">
    <citation type="submission" date="2021-01" db="EMBL/GenBank/DDBJ databases">
        <title>Whole genome shotgun sequence of Virgisporangium ochraceum NBRC 16418.</title>
        <authorList>
            <person name="Komaki H."/>
            <person name="Tamura T."/>
        </authorList>
    </citation>
    <scope>NUCLEOTIDE SEQUENCE</scope>
    <source>
        <strain evidence="1">NBRC 16418</strain>
    </source>
</reference>
<dbReference type="Proteomes" id="UP000635606">
    <property type="component" value="Unassembled WGS sequence"/>
</dbReference>